<dbReference type="CDD" id="cd00371">
    <property type="entry name" value="HMA"/>
    <property type="match status" value="1"/>
</dbReference>
<keyword evidence="9 15" id="KW-0067">ATP-binding</keyword>
<dbReference type="CDD" id="cd02079">
    <property type="entry name" value="P-type_ATPase_HM"/>
    <property type="match status" value="1"/>
</dbReference>
<evidence type="ECO:0000256" key="4">
    <source>
        <dbReference type="ARBA" id="ARBA00022475"/>
    </source>
</evidence>
<dbReference type="InterPro" id="IPR001757">
    <property type="entry name" value="P_typ_ATPase"/>
</dbReference>
<dbReference type="NCBIfam" id="TIGR01511">
    <property type="entry name" value="ATPase-IB1_Cu"/>
    <property type="match status" value="1"/>
</dbReference>
<dbReference type="OrthoDB" id="9814270at2"/>
<feature type="transmembrane region" description="Helical" evidence="15">
    <location>
        <begin position="272"/>
        <end position="290"/>
    </location>
</feature>
<name>K6YUD5_9ALTE</name>
<dbReference type="InterPro" id="IPR059000">
    <property type="entry name" value="ATPase_P-type_domA"/>
</dbReference>
<dbReference type="FunFam" id="3.30.70.100:FF:000005">
    <property type="entry name" value="Copper-exporting P-type ATPase A"/>
    <property type="match status" value="1"/>
</dbReference>
<dbReference type="InterPro" id="IPR036412">
    <property type="entry name" value="HAD-like_sf"/>
</dbReference>
<evidence type="ECO:0000313" key="18">
    <source>
        <dbReference type="Proteomes" id="UP000011864"/>
    </source>
</evidence>
<dbReference type="AlphaFoldDB" id="K6YUD5"/>
<dbReference type="GO" id="GO:0043682">
    <property type="term" value="F:P-type divalent copper transporter activity"/>
    <property type="evidence" value="ECO:0007669"/>
    <property type="project" value="TreeGrafter"/>
</dbReference>
<feature type="transmembrane region" description="Helical" evidence="15">
    <location>
        <begin position="210"/>
        <end position="228"/>
    </location>
</feature>
<evidence type="ECO:0000256" key="6">
    <source>
        <dbReference type="ARBA" id="ARBA00022692"/>
    </source>
</evidence>
<dbReference type="PANTHER" id="PTHR43520">
    <property type="entry name" value="ATP7, ISOFORM B"/>
    <property type="match status" value="1"/>
</dbReference>
<keyword evidence="10" id="KW-0460">Magnesium</keyword>
<dbReference type="Proteomes" id="UP000011864">
    <property type="component" value="Chromosome"/>
</dbReference>
<dbReference type="InterPro" id="IPR006121">
    <property type="entry name" value="HMA_dom"/>
</dbReference>
<protein>
    <submittedName>
        <fullName evidence="17">Heavy metal translocating P-type ATPase</fullName>
    </submittedName>
</protein>
<evidence type="ECO:0000256" key="11">
    <source>
        <dbReference type="ARBA" id="ARBA00022967"/>
    </source>
</evidence>
<feature type="transmembrane region" description="Helical" evidence="15">
    <location>
        <begin position="745"/>
        <end position="764"/>
    </location>
</feature>
<dbReference type="InterPro" id="IPR027256">
    <property type="entry name" value="P-typ_ATPase_IB"/>
</dbReference>
<dbReference type="HOGENOM" id="CLU_001771_0_3_6"/>
<dbReference type="SUPFAM" id="SSF81665">
    <property type="entry name" value="Calcium ATPase, transmembrane domain M"/>
    <property type="match status" value="1"/>
</dbReference>
<keyword evidence="6 15" id="KW-0812">Transmembrane</keyword>
<dbReference type="Pfam" id="PF00702">
    <property type="entry name" value="Hydrolase"/>
    <property type="match status" value="1"/>
</dbReference>
<feature type="transmembrane region" description="Helical" evidence="15">
    <location>
        <begin position="452"/>
        <end position="482"/>
    </location>
</feature>
<keyword evidence="4 15" id="KW-1003">Cell membrane</keyword>
<dbReference type="EMBL" id="CP003837">
    <property type="protein sequence ID" value="AGH44961.1"/>
    <property type="molecule type" value="Genomic_DNA"/>
</dbReference>
<dbReference type="GO" id="GO:0016887">
    <property type="term" value="F:ATP hydrolysis activity"/>
    <property type="evidence" value="ECO:0007669"/>
    <property type="project" value="InterPro"/>
</dbReference>
<dbReference type="GO" id="GO:0005886">
    <property type="term" value="C:plasma membrane"/>
    <property type="evidence" value="ECO:0007669"/>
    <property type="project" value="UniProtKB-SubCell"/>
</dbReference>
<evidence type="ECO:0000256" key="10">
    <source>
        <dbReference type="ARBA" id="ARBA00022842"/>
    </source>
</evidence>
<dbReference type="NCBIfam" id="TIGR01494">
    <property type="entry name" value="ATPase_P-type"/>
    <property type="match status" value="1"/>
</dbReference>
<dbReference type="Gene3D" id="3.40.50.1000">
    <property type="entry name" value="HAD superfamily/HAD-like"/>
    <property type="match status" value="1"/>
</dbReference>
<dbReference type="NCBIfam" id="TIGR01512">
    <property type="entry name" value="ATPase-IB2_Cd"/>
    <property type="match status" value="1"/>
</dbReference>
<dbReference type="PROSITE" id="PS01047">
    <property type="entry name" value="HMA_1"/>
    <property type="match status" value="1"/>
</dbReference>
<evidence type="ECO:0000256" key="5">
    <source>
        <dbReference type="ARBA" id="ARBA00022553"/>
    </source>
</evidence>
<keyword evidence="7 15" id="KW-0479">Metal-binding</keyword>
<dbReference type="PROSITE" id="PS50846">
    <property type="entry name" value="HMA_2"/>
    <property type="match status" value="1"/>
</dbReference>
<dbReference type="InterPro" id="IPR023214">
    <property type="entry name" value="HAD_sf"/>
</dbReference>
<evidence type="ECO:0000256" key="12">
    <source>
        <dbReference type="ARBA" id="ARBA00022989"/>
    </source>
</evidence>
<feature type="transmembrane region" description="Helical" evidence="15">
    <location>
        <begin position="248"/>
        <end position="266"/>
    </location>
</feature>
<dbReference type="Pfam" id="PF00122">
    <property type="entry name" value="E1-E2_ATPase"/>
    <property type="match status" value="1"/>
</dbReference>
<evidence type="ECO:0000259" key="16">
    <source>
        <dbReference type="PROSITE" id="PS50846"/>
    </source>
</evidence>
<keyword evidence="18" id="KW-1185">Reference proteome</keyword>
<evidence type="ECO:0000256" key="2">
    <source>
        <dbReference type="ARBA" id="ARBA00006024"/>
    </source>
</evidence>
<dbReference type="GO" id="GO:0055070">
    <property type="term" value="P:copper ion homeostasis"/>
    <property type="evidence" value="ECO:0007669"/>
    <property type="project" value="TreeGrafter"/>
</dbReference>
<keyword evidence="5" id="KW-0597">Phosphoprotein</keyword>
<keyword evidence="8 15" id="KW-0547">Nucleotide-binding</keyword>
<dbReference type="PATRIC" id="fig|1129794.4.peg.2837"/>
<evidence type="ECO:0000256" key="14">
    <source>
        <dbReference type="ARBA" id="ARBA00023136"/>
    </source>
</evidence>
<dbReference type="STRING" id="1129794.C427_2852"/>
<dbReference type="GO" id="GO:0005507">
    <property type="term" value="F:copper ion binding"/>
    <property type="evidence" value="ECO:0007669"/>
    <property type="project" value="TreeGrafter"/>
</dbReference>
<keyword evidence="12 15" id="KW-1133">Transmembrane helix</keyword>
<dbReference type="Gene3D" id="3.30.70.100">
    <property type="match status" value="1"/>
</dbReference>
<evidence type="ECO:0000256" key="15">
    <source>
        <dbReference type="RuleBase" id="RU362081"/>
    </source>
</evidence>
<dbReference type="SUPFAM" id="SSF81653">
    <property type="entry name" value="Calcium ATPase, transduction domain A"/>
    <property type="match status" value="1"/>
</dbReference>
<accession>K6YUD5</accession>
<dbReference type="Pfam" id="PF00403">
    <property type="entry name" value="HMA"/>
    <property type="match status" value="1"/>
</dbReference>
<evidence type="ECO:0000256" key="8">
    <source>
        <dbReference type="ARBA" id="ARBA00022741"/>
    </source>
</evidence>
<feature type="domain" description="HMA" evidence="16">
    <location>
        <begin position="91"/>
        <end position="157"/>
    </location>
</feature>
<dbReference type="InterPro" id="IPR036163">
    <property type="entry name" value="HMA_dom_sf"/>
</dbReference>
<sequence length="789" mass="85992">MLAKCFHCGLDIAPQLNHHTSVLSKRQSFCCIGCCAVADAIVKNGLEDYYHYRSEFAEKASENEADLLQRLKVFDDDSILQEFVESENDVSEIQLTISGINCAACGWLIEKQLAKLNGIMKVGVNVSARRASVTWNSQQLKLSQILSHIEKIGYHAKPFQPEQHEATFNQENKAFLKRLGLAGLMTMQVMMLNIGTFFDLFGHIDAETKQYFNWISLLLTTPVILYSASEFYTSAVRGLRAGTFNMDVPIVLALGITYISGVFATAQNTGQTYFESLCMFVFLLLVSRYLEHSARYKAVQASANMLEYMPTTATLIEGDTLTPVLAKSLKVQQLVLVKAGELVPVDGIIIHGQGQLDQAMLTGEFDLISKFTGDQVLAGSLNQLGTLTVKVTASLQHSTLNQINKLQTQAMSTKPRIASLADQFSQYFVIVVLVIACVSYVVWQQIDPSEALWVMVAVLIATCPCALGLATPSALSCAIANLNSKGVLLKRGDALEQIALVDWIGLDKTGTFTEGQFVLTQCINPSQKPDLDYLELAASIERYSSHPIAKAFRDYESPHTVTEFQSEMGKGVSGIIAGVAYKLGAASFMDISIPENMSACNVFLQSDSDLLCGFLLTDKLRPQGVDLINDLKAYDINLISGDIAPIVKSVAEQLGINNWLAEQSPEDKLNTIKVAQANKHVVLMVGDGINDGPVLAQADVSITLGAGSDLAKSSADIVLLDNDLAKIQTIFRIAARCKSKIKQNIGWAIGYNLLILPLAVMGLLSPWMAVLGMSVSSLIVVVNSTRLLK</sequence>
<dbReference type="InterPro" id="IPR023298">
    <property type="entry name" value="ATPase_P-typ_TM_dom_sf"/>
</dbReference>
<dbReference type="Gene3D" id="3.40.1110.10">
    <property type="entry name" value="Calcium-transporting ATPase, cytoplasmic domain N"/>
    <property type="match status" value="1"/>
</dbReference>
<dbReference type="InterPro" id="IPR017969">
    <property type="entry name" value="Heavy-metal-associated_CS"/>
</dbReference>
<keyword evidence="13" id="KW-0406">Ion transport</keyword>
<comment type="similarity">
    <text evidence="2 15">Belongs to the cation transport ATPase (P-type) (TC 3.A.3) family. Type IB subfamily.</text>
</comment>
<dbReference type="PRINTS" id="PR00943">
    <property type="entry name" value="CUATPASE"/>
</dbReference>
<reference evidence="17 18" key="1">
    <citation type="journal article" date="2013" name="Genome Announc.">
        <title>Complete Genome Sequence of Glaciecola psychrophila Strain 170T.</title>
        <authorList>
            <person name="Yin J."/>
            <person name="Chen J."/>
            <person name="Liu G."/>
            <person name="Yu Y."/>
            <person name="Song L."/>
            <person name="Wang X."/>
            <person name="Qu X."/>
        </authorList>
    </citation>
    <scope>NUCLEOTIDE SEQUENCE [LARGE SCALE GENOMIC DNA]</scope>
    <source>
        <strain evidence="17 18">170</strain>
    </source>
</reference>
<dbReference type="Gene3D" id="2.70.150.10">
    <property type="entry name" value="Calcium-transporting ATPase, cytoplasmic transduction domain A"/>
    <property type="match status" value="1"/>
</dbReference>
<keyword evidence="3" id="KW-0813">Transport</keyword>
<dbReference type="eggNOG" id="COG2217">
    <property type="taxonomic scope" value="Bacteria"/>
</dbReference>
<dbReference type="Pfam" id="PF12156">
    <property type="entry name" value="ATPase-cat_bd"/>
    <property type="match status" value="1"/>
</dbReference>
<evidence type="ECO:0000256" key="3">
    <source>
        <dbReference type="ARBA" id="ARBA00022448"/>
    </source>
</evidence>
<dbReference type="InterPro" id="IPR008250">
    <property type="entry name" value="ATPase_P-typ_transduc_dom_A_sf"/>
</dbReference>
<dbReference type="KEGG" id="gps:C427_2852"/>
<dbReference type="InterPro" id="IPR023299">
    <property type="entry name" value="ATPase_P-typ_cyto_dom_N"/>
</dbReference>
<evidence type="ECO:0000313" key="17">
    <source>
        <dbReference type="EMBL" id="AGH44961.1"/>
    </source>
</evidence>
<dbReference type="PANTHER" id="PTHR43520:SF5">
    <property type="entry name" value="CATION-TRANSPORTING P-TYPE ATPASE-RELATED"/>
    <property type="match status" value="1"/>
</dbReference>
<dbReference type="SUPFAM" id="SSF56784">
    <property type="entry name" value="HAD-like"/>
    <property type="match status" value="1"/>
</dbReference>
<feature type="transmembrane region" description="Helical" evidence="15">
    <location>
        <begin position="179"/>
        <end position="198"/>
    </location>
</feature>
<proteinExistence type="inferred from homology"/>
<dbReference type="eggNOG" id="COG2608">
    <property type="taxonomic scope" value="Bacteria"/>
</dbReference>
<evidence type="ECO:0000256" key="13">
    <source>
        <dbReference type="ARBA" id="ARBA00023065"/>
    </source>
</evidence>
<dbReference type="SUPFAM" id="SSF55008">
    <property type="entry name" value="HMA, heavy metal-associated domain"/>
    <property type="match status" value="1"/>
</dbReference>
<gene>
    <name evidence="17" type="ORF">C427_2852</name>
</gene>
<evidence type="ECO:0000256" key="9">
    <source>
        <dbReference type="ARBA" id="ARBA00022840"/>
    </source>
</evidence>
<dbReference type="NCBIfam" id="TIGR01525">
    <property type="entry name" value="ATPase-IB_hvy"/>
    <property type="match status" value="1"/>
</dbReference>
<organism evidence="17 18">
    <name type="scientific">Paraglaciecola psychrophila 170</name>
    <dbReference type="NCBI Taxonomy" id="1129794"/>
    <lineage>
        <taxon>Bacteria</taxon>
        <taxon>Pseudomonadati</taxon>
        <taxon>Pseudomonadota</taxon>
        <taxon>Gammaproteobacteria</taxon>
        <taxon>Alteromonadales</taxon>
        <taxon>Alteromonadaceae</taxon>
        <taxon>Paraglaciecola</taxon>
    </lineage>
</organism>
<dbReference type="GO" id="GO:0005524">
    <property type="term" value="F:ATP binding"/>
    <property type="evidence" value="ECO:0007669"/>
    <property type="project" value="UniProtKB-UniRule"/>
</dbReference>
<dbReference type="RefSeq" id="WP_007635539.1">
    <property type="nucleotide sequence ID" value="NC_020514.1"/>
</dbReference>
<evidence type="ECO:0000256" key="1">
    <source>
        <dbReference type="ARBA" id="ARBA00004651"/>
    </source>
</evidence>
<feature type="transmembrane region" description="Helical" evidence="15">
    <location>
        <begin position="424"/>
        <end position="446"/>
    </location>
</feature>
<keyword evidence="14 15" id="KW-0472">Membrane</keyword>
<comment type="subcellular location">
    <subcellularLocation>
        <location evidence="1">Cell membrane</location>
        <topology evidence="1">Multi-pass membrane protein</topology>
    </subcellularLocation>
</comment>
<dbReference type="PRINTS" id="PR00119">
    <property type="entry name" value="CATATPASE"/>
</dbReference>
<keyword evidence="11" id="KW-1278">Translocase</keyword>
<dbReference type="InterPro" id="IPR021993">
    <property type="entry name" value="ATPase-cat-bd"/>
</dbReference>
<evidence type="ECO:0000256" key="7">
    <source>
        <dbReference type="ARBA" id="ARBA00022723"/>
    </source>
</evidence>